<dbReference type="Proteomes" id="UP001186974">
    <property type="component" value="Unassembled WGS sequence"/>
</dbReference>
<proteinExistence type="predicted"/>
<evidence type="ECO:0000313" key="2">
    <source>
        <dbReference type="Proteomes" id="UP001186974"/>
    </source>
</evidence>
<organism evidence="1 2">
    <name type="scientific">Coniosporium uncinatum</name>
    <dbReference type="NCBI Taxonomy" id="93489"/>
    <lineage>
        <taxon>Eukaryota</taxon>
        <taxon>Fungi</taxon>
        <taxon>Dikarya</taxon>
        <taxon>Ascomycota</taxon>
        <taxon>Pezizomycotina</taxon>
        <taxon>Dothideomycetes</taxon>
        <taxon>Dothideomycetes incertae sedis</taxon>
        <taxon>Coniosporium</taxon>
    </lineage>
</organism>
<name>A0ACC3DYV3_9PEZI</name>
<evidence type="ECO:0000313" key="1">
    <source>
        <dbReference type="EMBL" id="KAK3082054.1"/>
    </source>
</evidence>
<gene>
    <name evidence="1" type="ORF">LTS18_006237</name>
</gene>
<accession>A0ACC3DYV3</accession>
<sequence length="181" mass="20132">MGVNTGVADADGMTPLLLAARHQSVKVLQPLLNKDSVIAQDKINCNVLHHALRNRQGEALVPLILEQNLDLNQCNDDKQTPLHYAVRFNKPNALQLLLDKEVDLGRKDYQELTAADLAIKLSNLIILHKVLHAKNFSMEMISRAATTKDISDMLQECSGRSAEPKKGGFGDRLCKRKKKES</sequence>
<protein>
    <submittedName>
        <fullName evidence="1">Uncharacterized protein</fullName>
    </submittedName>
</protein>
<keyword evidence="2" id="KW-1185">Reference proteome</keyword>
<dbReference type="EMBL" id="JAWDJW010000015">
    <property type="protein sequence ID" value="KAK3082054.1"/>
    <property type="molecule type" value="Genomic_DNA"/>
</dbReference>
<reference evidence="1" key="1">
    <citation type="submission" date="2024-09" db="EMBL/GenBank/DDBJ databases">
        <title>Black Yeasts Isolated from many extreme environments.</title>
        <authorList>
            <person name="Coleine C."/>
            <person name="Stajich J.E."/>
            <person name="Selbmann L."/>
        </authorList>
    </citation>
    <scope>NUCLEOTIDE SEQUENCE</scope>
    <source>
        <strain evidence="1">CCFEE 5737</strain>
    </source>
</reference>
<comment type="caution">
    <text evidence="1">The sequence shown here is derived from an EMBL/GenBank/DDBJ whole genome shotgun (WGS) entry which is preliminary data.</text>
</comment>